<accession>A0AAV9P2L8</accession>
<reference evidence="2 3" key="1">
    <citation type="submission" date="2023-08" db="EMBL/GenBank/DDBJ databases">
        <title>Black Yeasts Isolated from many extreme environments.</title>
        <authorList>
            <person name="Coleine C."/>
            <person name="Stajich J.E."/>
            <person name="Selbmann L."/>
        </authorList>
    </citation>
    <scope>NUCLEOTIDE SEQUENCE [LARGE SCALE GENOMIC DNA]</scope>
    <source>
        <strain evidence="2 3">CCFEE 5935</strain>
    </source>
</reference>
<proteinExistence type="predicted"/>
<dbReference type="GeneID" id="89929529"/>
<comment type="caution">
    <text evidence="2">The sequence shown here is derived from an EMBL/GenBank/DDBJ whole genome shotgun (WGS) entry which is preliminary data.</text>
</comment>
<protein>
    <submittedName>
        <fullName evidence="2">Uncharacterized protein</fullName>
    </submittedName>
</protein>
<gene>
    <name evidence="2" type="ORF">LTR77_008195</name>
</gene>
<sequence>MIRQFRQGDDASVASAVHTARELLTHAELPLIIRARACMVLGCSSEPDFLEQAEEAVRIAQLATDNATSVGQLGRQLLEDCKTVLREAQKAHDAASAFEEEEEEPPAEDEEVVWDPDDPTIGAEEEDPRNDAEENGKSG</sequence>
<feature type="compositionally biased region" description="Acidic residues" evidence="1">
    <location>
        <begin position="98"/>
        <end position="128"/>
    </location>
</feature>
<name>A0AAV9P2L8_9PEZI</name>
<dbReference type="RefSeq" id="XP_064656533.1">
    <property type="nucleotide sequence ID" value="XM_064805428.1"/>
</dbReference>
<feature type="region of interest" description="Disordered" evidence="1">
    <location>
        <begin position="89"/>
        <end position="139"/>
    </location>
</feature>
<dbReference type="AlphaFoldDB" id="A0AAV9P2L8"/>
<keyword evidence="3" id="KW-1185">Reference proteome</keyword>
<feature type="compositionally biased region" description="Basic and acidic residues" evidence="1">
    <location>
        <begin position="129"/>
        <end position="139"/>
    </location>
</feature>
<evidence type="ECO:0000313" key="3">
    <source>
        <dbReference type="Proteomes" id="UP001337655"/>
    </source>
</evidence>
<evidence type="ECO:0000313" key="2">
    <source>
        <dbReference type="EMBL" id="KAK5166651.1"/>
    </source>
</evidence>
<evidence type="ECO:0000256" key="1">
    <source>
        <dbReference type="SAM" id="MobiDB-lite"/>
    </source>
</evidence>
<organism evidence="2 3">
    <name type="scientific">Saxophila tyrrhenica</name>
    <dbReference type="NCBI Taxonomy" id="1690608"/>
    <lineage>
        <taxon>Eukaryota</taxon>
        <taxon>Fungi</taxon>
        <taxon>Dikarya</taxon>
        <taxon>Ascomycota</taxon>
        <taxon>Pezizomycotina</taxon>
        <taxon>Dothideomycetes</taxon>
        <taxon>Dothideomycetidae</taxon>
        <taxon>Mycosphaerellales</taxon>
        <taxon>Extremaceae</taxon>
        <taxon>Saxophila</taxon>
    </lineage>
</organism>
<dbReference type="EMBL" id="JAVRRT010000013">
    <property type="protein sequence ID" value="KAK5166651.1"/>
    <property type="molecule type" value="Genomic_DNA"/>
</dbReference>
<dbReference type="Proteomes" id="UP001337655">
    <property type="component" value="Unassembled WGS sequence"/>
</dbReference>